<dbReference type="InterPro" id="IPR011257">
    <property type="entry name" value="DNA_glycosylase"/>
</dbReference>
<comment type="cofactor">
    <cofactor evidence="1">
        <name>[4Fe-4S] cluster</name>
        <dbReference type="ChEBI" id="CHEBI:49883"/>
    </cofactor>
</comment>
<dbReference type="PANTHER" id="PTHR42944:SF1">
    <property type="entry name" value="ADENINE DNA GLYCOSYLASE"/>
    <property type="match status" value="1"/>
</dbReference>
<evidence type="ECO:0000259" key="10">
    <source>
        <dbReference type="SMART" id="SM00478"/>
    </source>
</evidence>
<dbReference type="GO" id="GO:0046872">
    <property type="term" value="F:metal ion binding"/>
    <property type="evidence" value="ECO:0007669"/>
    <property type="project" value="UniProtKB-KW"/>
</dbReference>
<evidence type="ECO:0000256" key="5">
    <source>
        <dbReference type="ARBA" id="ARBA00022801"/>
    </source>
</evidence>
<accession>A0A1N7C4P7</accession>
<dbReference type="InterPro" id="IPR003265">
    <property type="entry name" value="HhH-GPD_domain"/>
</dbReference>
<evidence type="ECO:0000256" key="4">
    <source>
        <dbReference type="ARBA" id="ARBA00022763"/>
    </source>
</evidence>
<evidence type="ECO:0000313" key="11">
    <source>
        <dbReference type="EMBL" id="OXS74239.1"/>
    </source>
</evidence>
<name>A0A1N7C4P7_9BACI</name>
<dbReference type="Proteomes" id="UP000215545">
    <property type="component" value="Unassembled WGS sequence"/>
</dbReference>
<protein>
    <submittedName>
        <fullName evidence="12">A/G-specific DNA-adenine glycosylase</fullName>
    </submittedName>
</protein>
<evidence type="ECO:0000313" key="12">
    <source>
        <dbReference type="EMBL" id="SIR58558.1"/>
    </source>
</evidence>
<dbReference type="GO" id="GO:0006298">
    <property type="term" value="P:mismatch repair"/>
    <property type="evidence" value="ECO:0007669"/>
    <property type="project" value="TreeGrafter"/>
</dbReference>
<evidence type="ECO:0000313" key="14">
    <source>
        <dbReference type="Proteomes" id="UP000215545"/>
    </source>
</evidence>
<keyword evidence="9" id="KW-0326">Glycosidase</keyword>
<reference evidence="11" key="3">
    <citation type="submission" date="2017-03" db="EMBL/GenBank/DDBJ databases">
        <authorList>
            <person name="Dastager S.G."/>
            <person name="Neurgaonkar P.S."/>
            <person name="Dharne M.S."/>
        </authorList>
    </citation>
    <scope>NUCLEOTIDE SEQUENCE</scope>
    <source>
        <strain evidence="11">DSM 25145</strain>
    </source>
</reference>
<organism evidence="12 13">
    <name type="scientific">Domibacillus enclensis</name>
    <dbReference type="NCBI Taxonomy" id="1017273"/>
    <lineage>
        <taxon>Bacteria</taxon>
        <taxon>Bacillati</taxon>
        <taxon>Bacillota</taxon>
        <taxon>Bacilli</taxon>
        <taxon>Bacillales</taxon>
        <taxon>Bacillaceae</taxon>
        <taxon>Domibacillus</taxon>
    </lineage>
</organism>
<keyword evidence="14" id="KW-1185">Reference proteome</keyword>
<dbReference type="PANTHER" id="PTHR42944">
    <property type="entry name" value="ADENINE DNA GLYCOSYLASE"/>
    <property type="match status" value="1"/>
</dbReference>
<dbReference type="Proteomes" id="UP000186385">
    <property type="component" value="Unassembled WGS sequence"/>
</dbReference>
<evidence type="ECO:0000256" key="9">
    <source>
        <dbReference type="ARBA" id="ARBA00023295"/>
    </source>
</evidence>
<evidence type="ECO:0000256" key="1">
    <source>
        <dbReference type="ARBA" id="ARBA00001966"/>
    </source>
</evidence>
<evidence type="ECO:0000256" key="2">
    <source>
        <dbReference type="ARBA" id="ARBA00008343"/>
    </source>
</evidence>
<keyword evidence="8" id="KW-0234">DNA repair</keyword>
<dbReference type="GO" id="GO:0035485">
    <property type="term" value="F:adenine/guanine mispair binding"/>
    <property type="evidence" value="ECO:0007669"/>
    <property type="project" value="TreeGrafter"/>
</dbReference>
<evidence type="ECO:0000256" key="7">
    <source>
        <dbReference type="ARBA" id="ARBA00023014"/>
    </source>
</evidence>
<dbReference type="GO" id="GO:0051536">
    <property type="term" value="F:iron-sulfur cluster binding"/>
    <property type="evidence" value="ECO:0007669"/>
    <property type="project" value="UniProtKB-KW"/>
</dbReference>
<dbReference type="Gene3D" id="1.10.1670.10">
    <property type="entry name" value="Helix-hairpin-Helix base-excision DNA repair enzymes (C-terminal)"/>
    <property type="match status" value="1"/>
</dbReference>
<keyword evidence="7" id="KW-0411">Iron-sulfur</keyword>
<dbReference type="GO" id="GO:0006284">
    <property type="term" value="P:base-excision repair"/>
    <property type="evidence" value="ECO:0007669"/>
    <property type="project" value="InterPro"/>
</dbReference>
<dbReference type="InterPro" id="IPR023170">
    <property type="entry name" value="HhH_base_excis_C"/>
</dbReference>
<keyword evidence="5" id="KW-0378">Hydrolase</keyword>
<keyword evidence="6" id="KW-0408">Iron</keyword>
<dbReference type="AlphaFoldDB" id="A0A1N7C4P7"/>
<keyword evidence="4" id="KW-0227">DNA damage</keyword>
<reference evidence="14" key="2">
    <citation type="submission" date="2017-03" db="EMBL/GenBank/DDBJ databases">
        <title>Bacillus sp. V-88(T) DSM27956, whole genome shotgun sequencing project.</title>
        <authorList>
            <person name="Dastager S.G."/>
            <person name="Neurgaonkar P.S."/>
            <person name="Dharne M.S."/>
        </authorList>
    </citation>
    <scope>NUCLEOTIDE SEQUENCE [LARGE SCALE GENOMIC DNA]</scope>
    <source>
        <strain evidence="14">DSM 25145</strain>
    </source>
</reference>
<evidence type="ECO:0000256" key="8">
    <source>
        <dbReference type="ARBA" id="ARBA00023204"/>
    </source>
</evidence>
<comment type="similarity">
    <text evidence="2">Belongs to the Nth/MutY family.</text>
</comment>
<gene>
    <name evidence="11" type="ORF">B1B05_17355</name>
    <name evidence="12" type="ORF">SAMN05443094_11168</name>
</gene>
<evidence type="ECO:0000313" key="13">
    <source>
        <dbReference type="Proteomes" id="UP000186385"/>
    </source>
</evidence>
<dbReference type="GO" id="GO:0034039">
    <property type="term" value="F:8-oxo-7,8-dihydroguanine DNA N-glycosylase activity"/>
    <property type="evidence" value="ECO:0007669"/>
    <property type="project" value="TreeGrafter"/>
</dbReference>
<proteinExistence type="inferred from homology"/>
<dbReference type="OrthoDB" id="9802365at2"/>
<dbReference type="SMART" id="SM00478">
    <property type="entry name" value="ENDO3c"/>
    <property type="match status" value="1"/>
</dbReference>
<dbReference type="Gene3D" id="1.10.340.30">
    <property type="entry name" value="Hypothetical protein, domain 2"/>
    <property type="match status" value="1"/>
</dbReference>
<evidence type="ECO:0000256" key="6">
    <source>
        <dbReference type="ARBA" id="ARBA00023004"/>
    </source>
</evidence>
<dbReference type="GO" id="GO:0000701">
    <property type="term" value="F:purine-specific mismatch base pair DNA N-glycosylase activity"/>
    <property type="evidence" value="ECO:0007669"/>
    <property type="project" value="TreeGrafter"/>
</dbReference>
<dbReference type="GO" id="GO:0032357">
    <property type="term" value="F:oxidized purine DNA binding"/>
    <property type="evidence" value="ECO:0007669"/>
    <property type="project" value="TreeGrafter"/>
</dbReference>
<evidence type="ECO:0000256" key="3">
    <source>
        <dbReference type="ARBA" id="ARBA00022723"/>
    </source>
</evidence>
<dbReference type="STRING" id="1017273.SAMN05443094_11168"/>
<reference evidence="12 13" key="1">
    <citation type="submission" date="2017-01" db="EMBL/GenBank/DDBJ databases">
        <authorList>
            <person name="Mah S.A."/>
            <person name="Swanson W.J."/>
            <person name="Moy G.W."/>
            <person name="Vacquier V.D."/>
        </authorList>
    </citation>
    <scope>NUCLEOTIDE SEQUENCE [LARGE SCALE GENOMIC DNA]</scope>
    <source>
        <strain evidence="12 13">NIO-1016</strain>
    </source>
</reference>
<sequence length="174" mass="20114">MMLQRTSADQVLPVYEKFARKYPFPDDYASDPRADVFETLGLVWREKNLKALADILGTDPIPVEKDELLNLPGIGPYIAAAFRSLHLNLPDTIIDSNVVRVYGRFFGFQTDPETRRKKWFIEFAEKLTPLKTHRDYNYALIDFTRAVCKPRPACEICPLEQKCHYALSENRTTN</sequence>
<dbReference type="CDD" id="cd00056">
    <property type="entry name" value="ENDO3c"/>
    <property type="match status" value="1"/>
</dbReference>
<keyword evidence="3" id="KW-0479">Metal-binding</keyword>
<dbReference type="RefSeq" id="WP_045850791.1">
    <property type="nucleotide sequence ID" value="NZ_FTLX01000011.1"/>
</dbReference>
<dbReference type="EMBL" id="MWSK01000011">
    <property type="protein sequence ID" value="OXS74239.1"/>
    <property type="molecule type" value="Genomic_DNA"/>
</dbReference>
<dbReference type="SUPFAM" id="SSF48150">
    <property type="entry name" value="DNA-glycosylase"/>
    <property type="match status" value="1"/>
</dbReference>
<dbReference type="InterPro" id="IPR044298">
    <property type="entry name" value="MIG/MutY"/>
</dbReference>
<feature type="domain" description="HhH-GPD" evidence="10">
    <location>
        <begin position="2"/>
        <end position="146"/>
    </location>
</feature>
<dbReference type="EMBL" id="FTLX01000011">
    <property type="protein sequence ID" value="SIR58558.1"/>
    <property type="molecule type" value="Genomic_DNA"/>
</dbReference>